<dbReference type="EMBL" id="CABN01000124">
    <property type="protein sequence ID" value="CBI00339.1"/>
    <property type="molecule type" value="Genomic_DNA"/>
</dbReference>
<protein>
    <submittedName>
        <fullName evidence="1">Uncharacterized protein</fullName>
    </submittedName>
</protein>
<proteinExistence type="predicted"/>
<dbReference type="AlphaFoldDB" id="E6PZI0"/>
<gene>
    <name evidence="1" type="ORF">CARN3_1355</name>
</gene>
<evidence type="ECO:0000313" key="1">
    <source>
        <dbReference type="EMBL" id="CBI00339.1"/>
    </source>
</evidence>
<sequence>MPQYSQRWSMHACRRSKYAYTVHCGARRAAIFVHFSVISTPARNVGFNDEKHIPPPCFG</sequence>
<organism evidence="1">
    <name type="scientific">mine drainage metagenome</name>
    <dbReference type="NCBI Taxonomy" id="410659"/>
    <lineage>
        <taxon>unclassified sequences</taxon>
        <taxon>metagenomes</taxon>
        <taxon>ecological metagenomes</taxon>
    </lineage>
</organism>
<accession>E6PZI0</accession>
<name>E6PZI0_9ZZZZ</name>
<reference evidence="1" key="1">
    <citation type="submission" date="2009-10" db="EMBL/GenBank/DDBJ databases">
        <title>Diversity of trophic interactions inside an arsenic-rich microbial ecosystem.</title>
        <authorList>
            <person name="Bertin P.N."/>
            <person name="Heinrich-Salmeron A."/>
            <person name="Pelletier E."/>
            <person name="Goulhen-Chollet F."/>
            <person name="Arsene-Ploetze F."/>
            <person name="Gallien S."/>
            <person name="Calteau A."/>
            <person name="Vallenet D."/>
            <person name="Casiot C."/>
            <person name="Chane-Woon-Ming B."/>
            <person name="Giloteaux L."/>
            <person name="Barakat M."/>
            <person name="Bonnefoy V."/>
            <person name="Bruneel O."/>
            <person name="Chandler M."/>
            <person name="Cleiss J."/>
            <person name="Duran R."/>
            <person name="Elbaz-Poulichet F."/>
            <person name="Fonknechten N."/>
            <person name="Lauga B."/>
            <person name="Mornico D."/>
            <person name="Ortet P."/>
            <person name="Schaeffer C."/>
            <person name="Siguier P."/>
            <person name="Alexander Thil Smith A."/>
            <person name="Van Dorsselaer A."/>
            <person name="Weissenbach J."/>
            <person name="Medigue C."/>
            <person name="Le Paslier D."/>
        </authorList>
    </citation>
    <scope>NUCLEOTIDE SEQUENCE</scope>
</reference>
<comment type="caution">
    <text evidence="1">The sequence shown here is derived from an EMBL/GenBank/DDBJ whole genome shotgun (WGS) entry which is preliminary data.</text>
</comment>